<dbReference type="Pfam" id="PF22673">
    <property type="entry name" value="MCP-like_PDC_1"/>
    <property type="match status" value="1"/>
</dbReference>
<dbReference type="GO" id="GO:0004888">
    <property type="term" value="F:transmembrane signaling receptor activity"/>
    <property type="evidence" value="ECO:0007669"/>
    <property type="project" value="TreeGrafter"/>
</dbReference>
<feature type="transmembrane region" description="Helical" evidence="4">
    <location>
        <begin position="6"/>
        <end position="22"/>
    </location>
</feature>
<dbReference type="PANTHER" id="PTHR43531:SF11">
    <property type="entry name" value="METHYL-ACCEPTING CHEMOTAXIS PROTEIN 3"/>
    <property type="match status" value="1"/>
</dbReference>
<dbReference type="GO" id="GO:0005886">
    <property type="term" value="C:plasma membrane"/>
    <property type="evidence" value="ECO:0007669"/>
    <property type="project" value="TreeGrafter"/>
</dbReference>
<evidence type="ECO:0000256" key="4">
    <source>
        <dbReference type="SAM" id="Phobius"/>
    </source>
</evidence>
<gene>
    <name evidence="6" type="ORF">SAMN02745176_01456</name>
</gene>
<dbReference type="EMBL" id="FQZS01000008">
    <property type="protein sequence ID" value="SHI81171.1"/>
    <property type="molecule type" value="Genomic_DNA"/>
</dbReference>
<dbReference type="CDD" id="cd12914">
    <property type="entry name" value="PDC1_DGC_like"/>
    <property type="match status" value="1"/>
</dbReference>
<accession>A0A1M6E6U0</accession>
<reference evidence="6 7" key="1">
    <citation type="submission" date="2016-11" db="EMBL/GenBank/DDBJ databases">
        <authorList>
            <person name="Jaros S."/>
            <person name="Januszkiewicz K."/>
            <person name="Wedrychowicz H."/>
        </authorList>
    </citation>
    <scope>NUCLEOTIDE SEQUENCE [LARGE SCALE GENOMIC DNA]</scope>
    <source>
        <strain evidence="6 7">DSM 19022</strain>
    </source>
</reference>
<dbReference type="STRING" id="1122184.SAMN02745176_01456"/>
<dbReference type="PROSITE" id="PS50111">
    <property type="entry name" value="CHEMOTAXIS_TRANSDUC_2"/>
    <property type="match status" value="1"/>
</dbReference>
<dbReference type="GO" id="GO:0006935">
    <property type="term" value="P:chemotaxis"/>
    <property type="evidence" value="ECO:0007669"/>
    <property type="project" value="UniProtKB-KW"/>
</dbReference>
<dbReference type="AlphaFoldDB" id="A0A1M6E6U0"/>
<evidence type="ECO:0000313" key="6">
    <source>
        <dbReference type="EMBL" id="SHI81171.1"/>
    </source>
</evidence>
<evidence type="ECO:0000259" key="5">
    <source>
        <dbReference type="PROSITE" id="PS50111"/>
    </source>
</evidence>
<keyword evidence="3" id="KW-0807">Transducer</keyword>
<name>A0A1M6E6U0_9FIRM</name>
<evidence type="ECO:0000313" key="7">
    <source>
        <dbReference type="Proteomes" id="UP000184442"/>
    </source>
</evidence>
<dbReference type="InterPro" id="IPR051310">
    <property type="entry name" value="MCP_chemotaxis"/>
</dbReference>
<keyword evidence="4" id="KW-1133">Transmembrane helix</keyword>
<dbReference type="SMART" id="SM00283">
    <property type="entry name" value="MA"/>
    <property type="match status" value="1"/>
</dbReference>
<dbReference type="Gene3D" id="1.10.287.950">
    <property type="entry name" value="Methyl-accepting chemotaxis protein"/>
    <property type="match status" value="1"/>
</dbReference>
<dbReference type="RefSeq" id="WP_073025560.1">
    <property type="nucleotide sequence ID" value="NZ_FQZS01000008.1"/>
</dbReference>
<keyword evidence="7" id="KW-1185">Reference proteome</keyword>
<feature type="transmembrane region" description="Helical" evidence="4">
    <location>
        <begin position="27"/>
        <end position="47"/>
    </location>
</feature>
<dbReference type="SUPFAM" id="SSF58104">
    <property type="entry name" value="Methyl-accepting chemotaxis protein (MCP) signaling domain"/>
    <property type="match status" value="1"/>
</dbReference>
<evidence type="ECO:0000256" key="2">
    <source>
        <dbReference type="ARBA" id="ARBA00029447"/>
    </source>
</evidence>
<dbReference type="SUPFAM" id="SSF103190">
    <property type="entry name" value="Sensory domain-like"/>
    <property type="match status" value="1"/>
</dbReference>
<evidence type="ECO:0000256" key="1">
    <source>
        <dbReference type="ARBA" id="ARBA00022500"/>
    </source>
</evidence>
<dbReference type="OrthoDB" id="9816519at2"/>
<sequence length="534" mass="59461">MDKLMWIYMGFSIVLGFAAIAIRNNIIYLTVFIAALILSKMISIFTINRSIKFIHRNLTEIVNGQLNINIKKSRIKIINELADKINEYLVKTRHLLGEYCNSSEITNKESKSIKTHSENLKIAASEIASTTQNISQAVYDQAASIQRVNDSMESFTNNVQEIFRNADLSLKVARDSRNIVEESFDILREAFSKVGEIKDYNDKVVNDMKELDKSIRQISTITEAVEAIASQTHLLALNASIEAARAGETGMGFAVVAGEISKLADDSSSYAKKIKGLIDAIIGKIDALTSNLEVQTHVIKNNVAFANKALDQSDAINEAVNENMKAAEAIVKLTAEQKESIVNIRDEIESINETAQQNAAISEEITASTQEQLSIIETMYNSINTLNNAIQRGNNIIENFAAGFKITDEIQSKIDTTKKLIEEIAQSAEVKNLSGKELQDYLMEKQCSLKYVEFIAVVNKNGWITDSSIDIPDTELDRQCSSRPYFQEAIKGKQYVSKEYISTITYNYNITVSTPIYSEGQINGIVFADINLSC</sequence>
<evidence type="ECO:0000256" key="3">
    <source>
        <dbReference type="PROSITE-ProRule" id="PRU00284"/>
    </source>
</evidence>
<protein>
    <submittedName>
        <fullName evidence="6">Methyl-accepting chemotaxis protein</fullName>
    </submittedName>
</protein>
<dbReference type="Gene3D" id="3.30.450.20">
    <property type="entry name" value="PAS domain"/>
    <property type="match status" value="1"/>
</dbReference>
<dbReference type="Proteomes" id="UP000184442">
    <property type="component" value="Unassembled WGS sequence"/>
</dbReference>
<keyword evidence="4" id="KW-0472">Membrane</keyword>
<keyword evidence="4" id="KW-0812">Transmembrane</keyword>
<dbReference type="GO" id="GO:0007165">
    <property type="term" value="P:signal transduction"/>
    <property type="evidence" value="ECO:0007669"/>
    <property type="project" value="UniProtKB-KW"/>
</dbReference>
<dbReference type="InterPro" id="IPR029151">
    <property type="entry name" value="Sensor-like_sf"/>
</dbReference>
<comment type="similarity">
    <text evidence="2">Belongs to the methyl-accepting chemotaxis (MCP) protein family.</text>
</comment>
<dbReference type="Pfam" id="PF00015">
    <property type="entry name" value="MCPsignal"/>
    <property type="match status" value="1"/>
</dbReference>
<proteinExistence type="inferred from homology"/>
<feature type="domain" description="Methyl-accepting transducer" evidence="5">
    <location>
        <begin position="116"/>
        <end position="373"/>
    </location>
</feature>
<organism evidence="6 7">
    <name type="scientific">Lutispora thermophila DSM 19022</name>
    <dbReference type="NCBI Taxonomy" id="1122184"/>
    <lineage>
        <taxon>Bacteria</taxon>
        <taxon>Bacillati</taxon>
        <taxon>Bacillota</taxon>
        <taxon>Clostridia</taxon>
        <taxon>Lutisporales</taxon>
        <taxon>Lutisporaceae</taxon>
        <taxon>Lutispora</taxon>
    </lineage>
</organism>
<keyword evidence="1" id="KW-0145">Chemotaxis</keyword>
<dbReference type="PANTHER" id="PTHR43531">
    <property type="entry name" value="PROTEIN ICFG"/>
    <property type="match status" value="1"/>
</dbReference>
<dbReference type="InterPro" id="IPR004089">
    <property type="entry name" value="MCPsignal_dom"/>
</dbReference>